<dbReference type="PATRIC" id="fig|1246301.3.peg.2006"/>
<dbReference type="EMBL" id="CP003911">
    <property type="protein sequence ID" value="AGU49080.1"/>
    <property type="molecule type" value="Genomic_DNA"/>
</dbReference>
<protein>
    <submittedName>
        <fullName evidence="2">Chaperone DnaJ domain-containing protein</fullName>
    </submittedName>
</protein>
<evidence type="ECO:0000313" key="3">
    <source>
        <dbReference type="Proteomes" id="UP000016223"/>
    </source>
</evidence>
<dbReference type="HOGENOM" id="CLU_112804_0_0_4"/>
<reference evidence="2 3" key="1">
    <citation type="submission" date="2012-10" db="EMBL/GenBank/DDBJ databases">
        <title>Genome sequence of Variovorax paradoxus B4.</title>
        <authorList>
            <person name="Schuldes J."/>
            <person name="Brandt U."/>
            <person name="Hiessl S."/>
            <person name="Wuebbeler J.H."/>
            <person name="Thuermer A."/>
            <person name="Steinbuechel A."/>
            <person name="Daniel R."/>
        </authorList>
    </citation>
    <scope>NUCLEOTIDE SEQUENCE [LARGE SCALE GENOMIC DNA]</scope>
    <source>
        <strain evidence="2 3">B4</strain>
    </source>
</reference>
<feature type="region of interest" description="Disordered" evidence="1">
    <location>
        <begin position="189"/>
        <end position="218"/>
    </location>
</feature>
<dbReference type="Proteomes" id="UP000016223">
    <property type="component" value="Chromosome 1"/>
</dbReference>
<dbReference type="KEGG" id="vpd:VAPA_1c19750"/>
<dbReference type="RefSeq" id="WP_021006593.1">
    <property type="nucleotide sequence ID" value="NC_022247.1"/>
</dbReference>
<dbReference type="AlphaFoldDB" id="T1XAB1"/>
<feature type="compositionally biased region" description="Basic and acidic residues" evidence="1">
    <location>
        <begin position="208"/>
        <end position="218"/>
    </location>
</feature>
<dbReference type="InterPro" id="IPR036869">
    <property type="entry name" value="J_dom_sf"/>
</dbReference>
<name>T1XAB1_VARPD</name>
<dbReference type="SUPFAM" id="SSF46565">
    <property type="entry name" value="Chaperone J-domain"/>
    <property type="match status" value="1"/>
</dbReference>
<evidence type="ECO:0000313" key="2">
    <source>
        <dbReference type="EMBL" id="AGU49080.1"/>
    </source>
</evidence>
<accession>T1XAB1</accession>
<evidence type="ECO:0000256" key="1">
    <source>
        <dbReference type="SAM" id="MobiDB-lite"/>
    </source>
</evidence>
<proteinExistence type="predicted"/>
<organism evidence="2 3">
    <name type="scientific">Variovorax paradoxus B4</name>
    <dbReference type="NCBI Taxonomy" id="1246301"/>
    <lineage>
        <taxon>Bacteria</taxon>
        <taxon>Pseudomonadati</taxon>
        <taxon>Pseudomonadota</taxon>
        <taxon>Betaproteobacteria</taxon>
        <taxon>Burkholderiales</taxon>
        <taxon>Comamonadaceae</taxon>
        <taxon>Variovorax</taxon>
    </lineage>
</organism>
<gene>
    <name evidence="2" type="ORF">VAPA_1c19750</name>
</gene>
<dbReference type="Gene3D" id="1.10.287.110">
    <property type="entry name" value="DnaJ domain"/>
    <property type="match status" value="1"/>
</dbReference>
<dbReference type="OrthoDB" id="581986at2"/>
<sequence>MTITAFPLAWPPGWKRTAADERAYGRFSTAKQSSVGNWRTTQNITVAAATQRLRAELDRMAVRGDDLVLSSNLKLRLDGLPRSDQAQPADPGAAVCWNDPWTAAPRCMAIDRYTKVEMNIAALAATIEAMRAIERHGGAIVLERAFAGFTALPAPIVAGMKRHWREVLGFSSNYPVSAELLKERYRSRASSAHPDKGGSTAEMAELNQVRDDALKEIS</sequence>